<sequence length="69" mass="8099">MDLVATRSKLQLLIHHQRKPGFHHLRDIPLFLMNLGKQLRLGVMGMMQVFLRMMSNGCGFDYSRSMEHQ</sequence>
<name>A0ACC0SY93_POPTR</name>
<evidence type="ECO:0000313" key="2">
    <source>
        <dbReference type="Proteomes" id="UP000006729"/>
    </source>
</evidence>
<accession>A0ACC0SY93</accession>
<dbReference type="EMBL" id="CM009294">
    <property type="protein sequence ID" value="KAI9394241.1"/>
    <property type="molecule type" value="Genomic_DNA"/>
</dbReference>
<organism evidence="1 2">
    <name type="scientific">Populus trichocarpa</name>
    <name type="common">Western balsam poplar</name>
    <name type="synonym">Populus balsamifera subsp. trichocarpa</name>
    <dbReference type="NCBI Taxonomy" id="3694"/>
    <lineage>
        <taxon>Eukaryota</taxon>
        <taxon>Viridiplantae</taxon>
        <taxon>Streptophyta</taxon>
        <taxon>Embryophyta</taxon>
        <taxon>Tracheophyta</taxon>
        <taxon>Spermatophyta</taxon>
        <taxon>Magnoliopsida</taxon>
        <taxon>eudicotyledons</taxon>
        <taxon>Gunneridae</taxon>
        <taxon>Pentapetalae</taxon>
        <taxon>rosids</taxon>
        <taxon>fabids</taxon>
        <taxon>Malpighiales</taxon>
        <taxon>Salicaceae</taxon>
        <taxon>Saliceae</taxon>
        <taxon>Populus</taxon>
    </lineage>
</organism>
<proteinExistence type="predicted"/>
<comment type="caution">
    <text evidence="1">The sequence shown here is derived from an EMBL/GenBank/DDBJ whole genome shotgun (WGS) entry which is preliminary data.</text>
</comment>
<reference evidence="1 2" key="1">
    <citation type="journal article" date="2006" name="Science">
        <title>The genome of black cottonwood, Populus trichocarpa (Torr. &amp; Gray).</title>
        <authorList>
            <person name="Tuskan G.A."/>
            <person name="Difazio S."/>
            <person name="Jansson S."/>
            <person name="Bohlmann J."/>
            <person name="Grigoriev I."/>
            <person name="Hellsten U."/>
            <person name="Putnam N."/>
            <person name="Ralph S."/>
            <person name="Rombauts S."/>
            <person name="Salamov A."/>
            <person name="Schein J."/>
            <person name="Sterck L."/>
            <person name="Aerts A."/>
            <person name="Bhalerao R.R."/>
            <person name="Bhalerao R.P."/>
            <person name="Blaudez D."/>
            <person name="Boerjan W."/>
            <person name="Brun A."/>
            <person name="Brunner A."/>
            <person name="Busov V."/>
            <person name="Campbell M."/>
            <person name="Carlson J."/>
            <person name="Chalot M."/>
            <person name="Chapman J."/>
            <person name="Chen G.L."/>
            <person name="Cooper D."/>
            <person name="Coutinho P.M."/>
            <person name="Couturier J."/>
            <person name="Covert S."/>
            <person name="Cronk Q."/>
            <person name="Cunningham R."/>
            <person name="Davis J."/>
            <person name="Degroeve S."/>
            <person name="Dejardin A."/>
            <person name="Depamphilis C."/>
            <person name="Detter J."/>
            <person name="Dirks B."/>
            <person name="Dubchak I."/>
            <person name="Duplessis S."/>
            <person name="Ehlting J."/>
            <person name="Ellis B."/>
            <person name="Gendler K."/>
            <person name="Goodstein D."/>
            <person name="Gribskov M."/>
            <person name="Grimwood J."/>
            <person name="Groover A."/>
            <person name="Gunter L."/>
            <person name="Hamberger B."/>
            <person name="Heinze B."/>
            <person name="Helariutta Y."/>
            <person name="Henrissat B."/>
            <person name="Holligan D."/>
            <person name="Holt R."/>
            <person name="Huang W."/>
            <person name="Islam-Faridi N."/>
            <person name="Jones S."/>
            <person name="Jones-Rhoades M."/>
            <person name="Jorgensen R."/>
            <person name="Joshi C."/>
            <person name="Kangasjarvi J."/>
            <person name="Karlsson J."/>
            <person name="Kelleher C."/>
            <person name="Kirkpatrick R."/>
            <person name="Kirst M."/>
            <person name="Kohler A."/>
            <person name="Kalluri U."/>
            <person name="Larimer F."/>
            <person name="Leebens-Mack J."/>
            <person name="Leple J.C."/>
            <person name="Locascio P."/>
            <person name="Lou Y."/>
            <person name="Lucas S."/>
            <person name="Martin F."/>
            <person name="Montanini B."/>
            <person name="Napoli C."/>
            <person name="Nelson D.R."/>
            <person name="Nelson C."/>
            <person name="Nieminen K."/>
            <person name="Nilsson O."/>
            <person name="Pereda V."/>
            <person name="Peter G."/>
            <person name="Philippe R."/>
            <person name="Pilate G."/>
            <person name="Poliakov A."/>
            <person name="Razumovskaya J."/>
            <person name="Richardson P."/>
            <person name="Rinaldi C."/>
            <person name="Ritland K."/>
            <person name="Rouze P."/>
            <person name="Ryaboy D."/>
            <person name="Schmutz J."/>
            <person name="Schrader J."/>
            <person name="Segerman B."/>
            <person name="Shin H."/>
            <person name="Siddiqui A."/>
            <person name="Sterky F."/>
            <person name="Terry A."/>
            <person name="Tsai C.J."/>
            <person name="Uberbacher E."/>
            <person name="Unneberg P."/>
            <person name="Vahala J."/>
            <person name="Wall K."/>
            <person name="Wessler S."/>
            <person name="Yang G."/>
            <person name="Yin T."/>
            <person name="Douglas C."/>
            <person name="Marra M."/>
            <person name="Sandberg G."/>
            <person name="Van de Peer Y."/>
            <person name="Rokhsar D."/>
        </authorList>
    </citation>
    <scope>NUCLEOTIDE SEQUENCE [LARGE SCALE GENOMIC DNA]</scope>
    <source>
        <strain evidence="2">cv. Nisqually</strain>
    </source>
</reference>
<keyword evidence="2" id="KW-1185">Reference proteome</keyword>
<dbReference type="Proteomes" id="UP000006729">
    <property type="component" value="Chromosome 5"/>
</dbReference>
<protein>
    <submittedName>
        <fullName evidence="1">Uncharacterized protein</fullName>
    </submittedName>
</protein>
<gene>
    <name evidence="1" type="ORF">POPTR_005G068801v4</name>
</gene>
<evidence type="ECO:0000313" key="1">
    <source>
        <dbReference type="EMBL" id="KAI9394241.1"/>
    </source>
</evidence>